<accession>A0A3M7FEJ0</accession>
<dbReference type="InterPro" id="IPR028364">
    <property type="entry name" value="Ribosomal_uL1/biogenesis"/>
</dbReference>
<dbReference type="InterPro" id="IPR016095">
    <property type="entry name" value="Ribosomal_uL1_3-a/b-sand"/>
</dbReference>
<organism evidence="2 3">
    <name type="scientific">Hortaea werneckii</name>
    <name type="common">Black yeast</name>
    <name type="synonym">Cladosporium werneckii</name>
    <dbReference type="NCBI Taxonomy" id="91943"/>
    <lineage>
        <taxon>Eukaryota</taxon>
        <taxon>Fungi</taxon>
        <taxon>Dikarya</taxon>
        <taxon>Ascomycota</taxon>
        <taxon>Pezizomycotina</taxon>
        <taxon>Dothideomycetes</taxon>
        <taxon>Dothideomycetidae</taxon>
        <taxon>Mycosphaerellales</taxon>
        <taxon>Teratosphaeriaceae</taxon>
        <taxon>Hortaea</taxon>
    </lineage>
</organism>
<dbReference type="GO" id="GO:0003723">
    <property type="term" value="F:RNA binding"/>
    <property type="evidence" value="ECO:0007669"/>
    <property type="project" value="InterPro"/>
</dbReference>
<proteinExistence type="predicted"/>
<dbReference type="PANTHER" id="PTHR23105">
    <property type="entry name" value="RIBOSOMAL PROTEIN L7AE FAMILY MEMBER"/>
    <property type="match status" value="1"/>
</dbReference>
<dbReference type="Proteomes" id="UP000281468">
    <property type="component" value="Unassembled WGS sequence"/>
</dbReference>
<dbReference type="InterPro" id="IPR050257">
    <property type="entry name" value="eL8/uL1-like"/>
</dbReference>
<dbReference type="SUPFAM" id="SSF56808">
    <property type="entry name" value="Ribosomal protein L1"/>
    <property type="match status" value="1"/>
</dbReference>
<dbReference type="Gene3D" id="3.40.50.790">
    <property type="match status" value="1"/>
</dbReference>
<dbReference type="CDD" id="cd00403">
    <property type="entry name" value="Ribosomal_L1"/>
    <property type="match status" value="1"/>
</dbReference>
<dbReference type="AlphaFoldDB" id="A0A3M7FEJ0"/>
<sequence length="488" mass="54900">MKRELERCLERFGWKFLEKFRRIFDPKPSQFPTQPNMAPINGKAVAKKSDSPYQLDNAQTLRASTALLKKIQTDEATSQKTTEKPSLLADADEADVEDETPVWMILTTKKHIVDKKRLKPGKIPLPHPYLDANDESLRICLITADPQRRYKDLIEHPSFPVELGKRVQRVLGLEKLKTKYKSFESRRQLLSEYDVFLADDRIITYLPGVLGKVFYKTGSKRPIPVSFEGKRQNVDEQGNKRRKLSEGGNKVTKTEVKPADVAHEIERALSSALVHLAPSTTTAVKVGKATMEPNALQENVETAVQTMVDRYVPQQWRNVRSIHIKGPNTVALPIWLAEELWEKEEDVLDEPLPAKEKPAKKRKRSALAEAVEEPDTIEIPGPDGQMRQLENPAKPKKVESKIEEEVVLPTNTTTATSKSSKKRKSEDVEAVALQAQEKAEKDARKESLKKQKDEAKKVAANAGPTANGSDKKKTTGTKKQRAKAADLI</sequence>
<feature type="region of interest" description="Disordered" evidence="1">
    <location>
        <begin position="352"/>
        <end position="488"/>
    </location>
</feature>
<reference evidence="2 3" key="1">
    <citation type="journal article" date="2018" name="BMC Genomics">
        <title>Genomic evidence for intraspecific hybridization in a clonal and extremely halotolerant yeast.</title>
        <authorList>
            <person name="Gostincar C."/>
            <person name="Stajich J.E."/>
            <person name="Zupancic J."/>
            <person name="Zalar P."/>
            <person name="Gunde-Cimerman N."/>
        </authorList>
    </citation>
    <scope>NUCLEOTIDE SEQUENCE [LARGE SCALE GENOMIC DNA]</scope>
    <source>
        <strain evidence="2 3">EXF-171</strain>
    </source>
</reference>
<comment type="caution">
    <text evidence="2">The sequence shown here is derived from an EMBL/GenBank/DDBJ whole genome shotgun (WGS) entry which is preliminary data.</text>
</comment>
<evidence type="ECO:0008006" key="4">
    <source>
        <dbReference type="Google" id="ProtNLM"/>
    </source>
</evidence>
<evidence type="ECO:0000313" key="2">
    <source>
        <dbReference type="EMBL" id="RMY87290.1"/>
    </source>
</evidence>
<dbReference type="EMBL" id="QWIQ01000439">
    <property type="protein sequence ID" value="RMY87290.1"/>
    <property type="molecule type" value="Genomic_DNA"/>
</dbReference>
<feature type="compositionally biased region" description="Basic and acidic residues" evidence="1">
    <location>
        <begin position="437"/>
        <end position="457"/>
    </location>
</feature>
<dbReference type="Pfam" id="PF00687">
    <property type="entry name" value="Ribosomal_L1"/>
    <property type="match status" value="1"/>
</dbReference>
<dbReference type="VEuPathDB" id="FungiDB:BTJ68_11145"/>
<gene>
    <name evidence="2" type="ORF">D0862_10730</name>
</gene>
<evidence type="ECO:0000256" key="1">
    <source>
        <dbReference type="SAM" id="MobiDB-lite"/>
    </source>
</evidence>
<dbReference type="InterPro" id="IPR023674">
    <property type="entry name" value="Ribosomal_uL1-like"/>
</dbReference>
<name>A0A3M7FEJ0_HORWE</name>
<evidence type="ECO:0000313" key="3">
    <source>
        <dbReference type="Proteomes" id="UP000281468"/>
    </source>
</evidence>
<protein>
    <recommendedName>
        <fullName evidence="4">Ribosomal protein L1</fullName>
    </recommendedName>
</protein>